<evidence type="ECO:0000259" key="7">
    <source>
        <dbReference type="Pfam" id="PF22692"/>
    </source>
</evidence>
<name>A0A7W9CSC9_9HYPH</name>
<dbReference type="GO" id="GO:0071978">
    <property type="term" value="P:bacterial-type flagellum-dependent swarming motility"/>
    <property type="evidence" value="ECO:0007669"/>
    <property type="project" value="TreeGrafter"/>
</dbReference>
<keyword evidence="8" id="KW-0966">Cell projection</keyword>
<dbReference type="EMBL" id="JACHOO010000001">
    <property type="protein sequence ID" value="MBB5751035.1"/>
    <property type="molecule type" value="Genomic_DNA"/>
</dbReference>
<comment type="subunit">
    <text evidence="4">The basal body constitutes a major portion of the flagellar organelle and consists of five rings (E,L,P,S, and M) mounted on a central rod. The rod consists of about 26 subunits of FlgG in the distal portion, and FlgB, FlgC and FlgF are thought to build up the proximal portion of the rod with about 6 subunits each.</text>
</comment>
<dbReference type="InterPro" id="IPR037925">
    <property type="entry name" value="FlgE/F/G-like"/>
</dbReference>
<evidence type="ECO:0000256" key="4">
    <source>
        <dbReference type="RuleBase" id="RU362116"/>
    </source>
</evidence>
<dbReference type="Pfam" id="PF22692">
    <property type="entry name" value="LlgE_F_G_D1"/>
    <property type="match status" value="1"/>
</dbReference>
<dbReference type="InterPro" id="IPR053967">
    <property type="entry name" value="LlgE_F_G-like_D1"/>
</dbReference>
<sequence length="238" mass="25011">MTSLYVALSAQMATERRMATIANNVANMNTPGFRAEEIRFEDVLSGAGDGTRFVSSGQTYTSLRAGPVVQTGNAFDVAPQGDAWFGIQTPAGTAYTRDGRFHLSETGQLLTVENHPVLDAGGTELMLDPGAGEVHIAADGAISQGGNRLGSLGLFTLAADAKLSRYGGAVIPDKPAEPVQDFTSLGVRQGYIEGSNVDPVTEMTRLINVQRAFEMASQAVQQGEDSTAEAIRTLAPSS</sequence>
<comment type="caution">
    <text evidence="8">The sequence shown here is derived from an EMBL/GenBank/DDBJ whole genome shotgun (WGS) entry which is preliminary data.</text>
</comment>
<evidence type="ECO:0000259" key="5">
    <source>
        <dbReference type="Pfam" id="PF00460"/>
    </source>
</evidence>
<feature type="domain" description="Flagellar basal-body/hook protein C-terminal" evidence="6">
    <location>
        <begin position="188"/>
        <end position="231"/>
    </location>
</feature>
<dbReference type="Pfam" id="PF00460">
    <property type="entry name" value="Flg_bb_rod"/>
    <property type="match status" value="1"/>
</dbReference>
<evidence type="ECO:0000256" key="1">
    <source>
        <dbReference type="ARBA" id="ARBA00004117"/>
    </source>
</evidence>
<dbReference type="AlphaFoldDB" id="A0A7W9CSC9"/>
<dbReference type="NCBIfam" id="TIGR03506">
    <property type="entry name" value="FlgEFG_subfam"/>
    <property type="match status" value="1"/>
</dbReference>
<dbReference type="InterPro" id="IPR020013">
    <property type="entry name" value="Flagellar_FlgE/F/G"/>
</dbReference>
<comment type="similarity">
    <text evidence="2 4">Belongs to the flagella basal body rod proteins family.</text>
</comment>
<dbReference type="PANTHER" id="PTHR30435:SF19">
    <property type="entry name" value="FLAGELLAR BASAL-BODY ROD PROTEIN FLGG"/>
    <property type="match status" value="1"/>
</dbReference>
<dbReference type="RefSeq" id="WP_183851623.1">
    <property type="nucleotide sequence ID" value="NZ_JACHOO010000001.1"/>
</dbReference>
<organism evidence="8 9">
    <name type="scientific">Prosthecomicrobium pneumaticum</name>
    <dbReference type="NCBI Taxonomy" id="81895"/>
    <lineage>
        <taxon>Bacteria</taxon>
        <taxon>Pseudomonadati</taxon>
        <taxon>Pseudomonadota</taxon>
        <taxon>Alphaproteobacteria</taxon>
        <taxon>Hyphomicrobiales</taxon>
        <taxon>Kaistiaceae</taxon>
        <taxon>Prosthecomicrobium</taxon>
    </lineage>
</organism>
<keyword evidence="8" id="KW-0282">Flagellum</keyword>
<keyword evidence="9" id="KW-1185">Reference proteome</keyword>
<evidence type="ECO:0000259" key="6">
    <source>
        <dbReference type="Pfam" id="PF06429"/>
    </source>
</evidence>
<keyword evidence="8" id="KW-0969">Cilium</keyword>
<dbReference type="NCBIfam" id="TIGR02490">
    <property type="entry name" value="flgF"/>
    <property type="match status" value="1"/>
</dbReference>
<keyword evidence="3 4" id="KW-0975">Bacterial flagellum</keyword>
<dbReference type="InterPro" id="IPR010930">
    <property type="entry name" value="Flg_bb/hook_C_dom"/>
</dbReference>
<reference evidence="8 9" key="1">
    <citation type="submission" date="2020-08" db="EMBL/GenBank/DDBJ databases">
        <title>Genomic Encyclopedia of Type Strains, Phase IV (KMG-IV): sequencing the most valuable type-strain genomes for metagenomic binning, comparative biology and taxonomic classification.</title>
        <authorList>
            <person name="Goeker M."/>
        </authorList>
    </citation>
    <scope>NUCLEOTIDE SEQUENCE [LARGE SCALE GENOMIC DNA]</scope>
    <source>
        <strain evidence="8 9">DSM 16268</strain>
    </source>
</reference>
<dbReference type="PANTHER" id="PTHR30435">
    <property type="entry name" value="FLAGELLAR PROTEIN"/>
    <property type="match status" value="1"/>
</dbReference>
<evidence type="ECO:0000313" key="9">
    <source>
        <dbReference type="Proteomes" id="UP000523821"/>
    </source>
</evidence>
<dbReference type="Proteomes" id="UP000523821">
    <property type="component" value="Unassembled WGS sequence"/>
</dbReference>
<gene>
    <name evidence="8" type="ORF">GGQ63_000078</name>
</gene>
<feature type="domain" description="Flagellar hook protein FlgE/F/G-like D1" evidence="7">
    <location>
        <begin position="80"/>
        <end position="143"/>
    </location>
</feature>
<evidence type="ECO:0000256" key="2">
    <source>
        <dbReference type="ARBA" id="ARBA00009677"/>
    </source>
</evidence>
<dbReference type="InterPro" id="IPR012836">
    <property type="entry name" value="FlgF"/>
</dbReference>
<feature type="domain" description="Flagellar basal body rod protein N-terminal" evidence="5">
    <location>
        <begin position="4"/>
        <end position="34"/>
    </location>
</feature>
<dbReference type="SUPFAM" id="SSF117143">
    <property type="entry name" value="Flagellar hook protein flgE"/>
    <property type="match status" value="1"/>
</dbReference>
<protein>
    <recommendedName>
        <fullName evidence="4">Flagellar basal-body rod protein FlgF</fullName>
    </recommendedName>
</protein>
<dbReference type="InterPro" id="IPR019776">
    <property type="entry name" value="Flagellar_basal_body_rod_CS"/>
</dbReference>
<dbReference type="GO" id="GO:0030694">
    <property type="term" value="C:bacterial-type flagellum basal body, rod"/>
    <property type="evidence" value="ECO:0007669"/>
    <property type="project" value="UniProtKB-UniRule"/>
</dbReference>
<dbReference type="Pfam" id="PF06429">
    <property type="entry name" value="Flg_bbr_C"/>
    <property type="match status" value="1"/>
</dbReference>
<comment type="subcellular location">
    <subcellularLocation>
        <location evidence="1 4">Bacterial flagellum basal body</location>
    </subcellularLocation>
</comment>
<dbReference type="InterPro" id="IPR001444">
    <property type="entry name" value="Flag_bb_rod_N"/>
</dbReference>
<dbReference type="PROSITE" id="PS00588">
    <property type="entry name" value="FLAGELLA_BB_ROD"/>
    <property type="match status" value="1"/>
</dbReference>
<evidence type="ECO:0000256" key="3">
    <source>
        <dbReference type="ARBA" id="ARBA00023143"/>
    </source>
</evidence>
<proteinExistence type="inferred from homology"/>
<dbReference type="NCBIfam" id="NF009282">
    <property type="entry name" value="PRK12642.1"/>
    <property type="match status" value="1"/>
</dbReference>
<evidence type="ECO:0000313" key="8">
    <source>
        <dbReference type="EMBL" id="MBB5751035.1"/>
    </source>
</evidence>
<accession>A0A7W9CSC9</accession>